<organism evidence="1 2">
    <name type="scientific">Pristionchus entomophagus</name>
    <dbReference type="NCBI Taxonomy" id="358040"/>
    <lineage>
        <taxon>Eukaryota</taxon>
        <taxon>Metazoa</taxon>
        <taxon>Ecdysozoa</taxon>
        <taxon>Nematoda</taxon>
        <taxon>Chromadorea</taxon>
        <taxon>Rhabditida</taxon>
        <taxon>Rhabditina</taxon>
        <taxon>Diplogasteromorpha</taxon>
        <taxon>Diplogasteroidea</taxon>
        <taxon>Neodiplogasteridae</taxon>
        <taxon>Pristionchus</taxon>
    </lineage>
</organism>
<reference evidence="1" key="1">
    <citation type="submission" date="2023-10" db="EMBL/GenBank/DDBJ databases">
        <title>Genome assembly of Pristionchus species.</title>
        <authorList>
            <person name="Yoshida K."/>
            <person name="Sommer R.J."/>
        </authorList>
    </citation>
    <scope>NUCLEOTIDE SEQUENCE</scope>
    <source>
        <strain evidence="1">RS0144</strain>
    </source>
</reference>
<evidence type="ECO:0000313" key="1">
    <source>
        <dbReference type="EMBL" id="GMS98212.1"/>
    </source>
</evidence>
<gene>
    <name evidence="1" type="ORF">PENTCL1PPCAC_20387</name>
</gene>
<name>A0AAV5TVH4_9BILA</name>
<proteinExistence type="predicted"/>
<keyword evidence="2" id="KW-1185">Reference proteome</keyword>
<sequence length="103" mass="11651">MTLDVQVPTKIVIMGTSSMSLNDRFSKIVKAVVPAAKQVVRPSRHSLLKGGRAAQSRSSLTLGEPEYLEDDLIDDEMMEEEIYDPTYSTLRRTRAPVIQRQRM</sequence>
<comment type="caution">
    <text evidence="1">The sequence shown here is derived from an EMBL/GenBank/DDBJ whole genome shotgun (WGS) entry which is preliminary data.</text>
</comment>
<evidence type="ECO:0000313" key="2">
    <source>
        <dbReference type="Proteomes" id="UP001432027"/>
    </source>
</evidence>
<dbReference type="EMBL" id="BTSX01000005">
    <property type="protein sequence ID" value="GMS98212.1"/>
    <property type="molecule type" value="Genomic_DNA"/>
</dbReference>
<dbReference type="AlphaFoldDB" id="A0AAV5TVH4"/>
<feature type="non-terminal residue" evidence="1">
    <location>
        <position position="103"/>
    </location>
</feature>
<protein>
    <submittedName>
        <fullName evidence="1">Uncharacterized protein</fullName>
    </submittedName>
</protein>
<dbReference type="Proteomes" id="UP001432027">
    <property type="component" value="Unassembled WGS sequence"/>
</dbReference>
<accession>A0AAV5TVH4</accession>